<sequence>MSTASQCIFLEEDAHKQYDQRAADPELPRIALCSCKKPPDCAWYGSGCLSQNPVASPCRRAHGEREKKTRARLGETQKSKHPRHAALSEMQNPSIFTRAAFPVPTPSSQSCGIQTHTSACSEMIRHKSVLPPGFHRHHYPKHPS</sequence>
<reference evidence="2" key="5">
    <citation type="journal article" date="2021" name="G3 (Bethesda)">
        <title>Aegilops tauschii genome assembly Aet v5.0 features greater sequence contiguity and improved annotation.</title>
        <authorList>
            <person name="Wang L."/>
            <person name="Zhu T."/>
            <person name="Rodriguez J.C."/>
            <person name="Deal K.R."/>
            <person name="Dubcovsky J."/>
            <person name="McGuire P.E."/>
            <person name="Lux T."/>
            <person name="Spannagl M."/>
            <person name="Mayer K.F.X."/>
            <person name="Baldrich P."/>
            <person name="Meyers B.C."/>
            <person name="Huo N."/>
            <person name="Gu Y.Q."/>
            <person name="Zhou H."/>
            <person name="Devos K.M."/>
            <person name="Bennetzen J.L."/>
            <person name="Unver T."/>
            <person name="Budak H."/>
            <person name="Gulick P.J."/>
            <person name="Galiba G."/>
            <person name="Kalapos B."/>
            <person name="Nelson D.R."/>
            <person name="Li P."/>
            <person name="You F.M."/>
            <person name="Luo M.C."/>
            <person name="Dvorak J."/>
        </authorList>
    </citation>
    <scope>NUCLEOTIDE SEQUENCE [LARGE SCALE GENOMIC DNA]</scope>
    <source>
        <strain evidence="2">cv. AL8/78</strain>
    </source>
</reference>
<dbReference type="Gramene" id="AET3Gv20935600.1">
    <property type="protein sequence ID" value="AET3Gv20935600.1"/>
    <property type="gene ID" value="AET3Gv20935600"/>
</dbReference>
<reference evidence="3" key="1">
    <citation type="journal article" date="2014" name="Science">
        <title>Ancient hybridizations among the ancestral genomes of bread wheat.</title>
        <authorList>
            <consortium name="International Wheat Genome Sequencing Consortium,"/>
            <person name="Marcussen T."/>
            <person name="Sandve S.R."/>
            <person name="Heier L."/>
            <person name="Spannagl M."/>
            <person name="Pfeifer M."/>
            <person name="Jakobsen K.S."/>
            <person name="Wulff B.B."/>
            <person name="Steuernagel B."/>
            <person name="Mayer K.F."/>
            <person name="Olsen O.A."/>
        </authorList>
    </citation>
    <scope>NUCLEOTIDE SEQUENCE [LARGE SCALE GENOMIC DNA]</scope>
    <source>
        <strain evidence="3">cv. AL8/78</strain>
    </source>
</reference>
<accession>A0A453GA57</accession>
<name>A0A453GA57_AEGTS</name>
<protein>
    <submittedName>
        <fullName evidence="2">Uncharacterized protein</fullName>
    </submittedName>
</protein>
<dbReference type="Proteomes" id="UP000015105">
    <property type="component" value="Chromosome 3D"/>
</dbReference>
<reference evidence="3" key="2">
    <citation type="journal article" date="2017" name="Nat. Plants">
        <title>The Aegilops tauschii genome reveals multiple impacts of transposons.</title>
        <authorList>
            <person name="Zhao G."/>
            <person name="Zou C."/>
            <person name="Li K."/>
            <person name="Wang K."/>
            <person name="Li T."/>
            <person name="Gao L."/>
            <person name="Zhang X."/>
            <person name="Wang H."/>
            <person name="Yang Z."/>
            <person name="Liu X."/>
            <person name="Jiang W."/>
            <person name="Mao L."/>
            <person name="Kong X."/>
            <person name="Jiao Y."/>
            <person name="Jia J."/>
        </authorList>
    </citation>
    <scope>NUCLEOTIDE SEQUENCE [LARGE SCALE GENOMIC DNA]</scope>
    <source>
        <strain evidence="3">cv. AL8/78</strain>
    </source>
</reference>
<reference evidence="2" key="3">
    <citation type="journal article" date="2017" name="Nature">
        <title>Genome sequence of the progenitor of the wheat D genome Aegilops tauschii.</title>
        <authorList>
            <person name="Luo M.C."/>
            <person name="Gu Y.Q."/>
            <person name="Puiu D."/>
            <person name="Wang H."/>
            <person name="Twardziok S.O."/>
            <person name="Deal K.R."/>
            <person name="Huo N."/>
            <person name="Zhu T."/>
            <person name="Wang L."/>
            <person name="Wang Y."/>
            <person name="McGuire P.E."/>
            <person name="Liu S."/>
            <person name="Long H."/>
            <person name="Ramasamy R.K."/>
            <person name="Rodriguez J.C."/>
            <person name="Van S.L."/>
            <person name="Yuan L."/>
            <person name="Wang Z."/>
            <person name="Xia Z."/>
            <person name="Xiao L."/>
            <person name="Anderson O.D."/>
            <person name="Ouyang S."/>
            <person name="Liang Y."/>
            <person name="Zimin A.V."/>
            <person name="Pertea G."/>
            <person name="Qi P."/>
            <person name="Bennetzen J.L."/>
            <person name="Dai X."/>
            <person name="Dawson M.W."/>
            <person name="Muller H.G."/>
            <person name="Kugler K."/>
            <person name="Rivarola-Duarte L."/>
            <person name="Spannagl M."/>
            <person name="Mayer K.F.X."/>
            <person name="Lu F.H."/>
            <person name="Bevan M.W."/>
            <person name="Leroy P."/>
            <person name="Li P."/>
            <person name="You F.M."/>
            <person name="Sun Q."/>
            <person name="Liu Z."/>
            <person name="Lyons E."/>
            <person name="Wicker T."/>
            <person name="Salzberg S.L."/>
            <person name="Devos K.M."/>
            <person name="Dvorak J."/>
        </authorList>
    </citation>
    <scope>NUCLEOTIDE SEQUENCE [LARGE SCALE GENOMIC DNA]</scope>
    <source>
        <strain evidence="2">cv. AL8/78</strain>
    </source>
</reference>
<keyword evidence="3" id="KW-1185">Reference proteome</keyword>
<feature type="region of interest" description="Disordered" evidence="1">
    <location>
        <begin position="55"/>
        <end position="91"/>
    </location>
</feature>
<reference evidence="2" key="4">
    <citation type="submission" date="2019-03" db="UniProtKB">
        <authorList>
            <consortium name="EnsemblPlants"/>
        </authorList>
    </citation>
    <scope>IDENTIFICATION</scope>
</reference>
<dbReference type="EnsemblPlants" id="AET3Gv20935600.2">
    <property type="protein sequence ID" value="AET3Gv20935600.2"/>
    <property type="gene ID" value="AET3Gv20935600"/>
</dbReference>
<evidence type="ECO:0000313" key="2">
    <source>
        <dbReference type="EnsemblPlants" id="AET3Gv20935600.3"/>
    </source>
</evidence>
<dbReference type="EnsemblPlants" id="AET3Gv20935600.3">
    <property type="protein sequence ID" value="AET3Gv20935600.3"/>
    <property type="gene ID" value="AET3Gv20935600"/>
</dbReference>
<proteinExistence type="predicted"/>
<dbReference type="Gramene" id="AET3Gv20935600.2">
    <property type="protein sequence ID" value="AET3Gv20935600.2"/>
    <property type="gene ID" value="AET3Gv20935600"/>
</dbReference>
<evidence type="ECO:0000313" key="3">
    <source>
        <dbReference type="Proteomes" id="UP000015105"/>
    </source>
</evidence>
<dbReference type="Gramene" id="AET3Gv20935600.3">
    <property type="protein sequence ID" value="AET3Gv20935600.3"/>
    <property type="gene ID" value="AET3Gv20935600"/>
</dbReference>
<dbReference type="EnsemblPlants" id="AET3Gv20935600.1">
    <property type="protein sequence ID" value="AET3Gv20935600.1"/>
    <property type="gene ID" value="AET3Gv20935600"/>
</dbReference>
<feature type="compositionally biased region" description="Basic and acidic residues" evidence="1">
    <location>
        <begin position="61"/>
        <end position="78"/>
    </location>
</feature>
<organism evidence="2 3">
    <name type="scientific">Aegilops tauschii subsp. strangulata</name>
    <name type="common">Goatgrass</name>
    <dbReference type="NCBI Taxonomy" id="200361"/>
    <lineage>
        <taxon>Eukaryota</taxon>
        <taxon>Viridiplantae</taxon>
        <taxon>Streptophyta</taxon>
        <taxon>Embryophyta</taxon>
        <taxon>Tracheophyta</taxon>
        <taxon>Spermatophyta</taxon>
        <taxon>Magnoliopsida</taxon>
        <taxon>Liliopsida</taxon>
        <taxon>Poales</taxon>
        <taxon>Poaceae</taxon>
        <taxon>BOP clade</taxon>
        <taxon>Pooideae</taxon>
        <taxon>Triticodae</taxon>
        <taxon>Triticeae</taxon>
        <taxon>Triticinae</taxon>
        <taxon>Aegilops</taxon>
    </lineage>
</organism>
<evidence type="ECO:0000256" key="1">
    <source>
        <dbReference type="SAM" id="MobiDB-lite"/>
    </source>
</evidence>
<dbReference type="AlphaFoldDB" id="A0A453GA57"/>